<dbReference type="InterPro" id="IPR013815">
    <property type="entry name" value="ATP_grasp_subdomain_1"/>
</dbReference>
<dbReference type="Proteomes" id="UP000192486">
    <property type="component" value="Chromosome"/>
</dbReference>
<keyword evidence="4" id="KW-1185">Reference proteome</keyword>
<evidence type="ECO:0000313" key="4">
    <source>
        <dbReference type="Proteomes" id="UP000192486"/>
    </source>
</evidence>
<dbReference type="InterPro" id="IPR011761">
    <property type="entry name" value="ATP-grasp"/>
</dbReference>
<dbReference type="Gene3D" id="3.30.470.20">
    <property type="entry name" value="ATP-grasp fold, B domain"/>
    <property type="match status" value="1"/>
</dbReference>
<reference evidence="3 4" key="1">
    <citation type="submission" date="2016-04" db="EMBL/GenBank/DDBJ databases">
        <title>Comparative Genomics and Epigenetics of Sporosarcina ureae.</title>
        <authorList>
            <person name="Oliver A.S."/>
            <person name="Cooper K.K."/>
        </authorList>
    </citation>
    <scope>NUCLEOTIDE SEQUENCE [LARGE SCALE GENOMIC DNA]</scope>
    <source>
        <strain evidence="3 4">S204</strain>
    </source>
</reference>
<feature type="domain" description="ATP-grasp" evidence="2">
    <location>
        <begin position="111"/>
        <end position="334"/>
    </location>
</feature>
<protein>
    <recommendedName>
        <fullName evidence="2">ATP-grasp domain-containing protein</fullName>
    </recommendedName>
</protein>
<evidence type="ECO:0000256" key="1">
    <source>
        <dbReference type="PROSITE-ProRule" id="PRU00409"/>
    </source>
</evidence>
<dbReference type="InterPro" id="IPR026838">
    <property type="entry name" value="YheC/D"/>
</dbReference>
<evidence type="ECO:0000259" key="2">
    <source>
        <dbReference type="PROSITE" id="PS50975"/>
    </source>
</evidence>
<sequence>MITVGMLHSKKHPSKVKKAFAWAAVAKMEGVNFYYFSPRNVNFKTKVISGYVYEQGEWIQKDLLFPDVIYNACAMKTDEEIDVYTKLSDIIPFTSHSVGNKMSVYRRISKMPEFEDYLIPSVRVEQPEIVLNALTKYKKVMIKPVSGSQGRGIWFIEQDGEQFHKIVDTEKTTTNRKQLISDLQDIISETDYLVQPYISCRTKEGNPYDFRLHVQKDGEGKWMISLIYPRIGTMDRVTSNISRGGSMGVLRSFLEREFGDERRNMRQTLEKFADRFTNEFESTFDVKFDELGIDIGVDENNKLWIFEVNWRPGNDEIVFEVAKNLLPYAVYVAKQNKTT</sequence>
<keyword evidence="1" id="KW-0547">Nucleotide-binding</keyword>
<proteinExistence type="predicted"/>
<gene>
    <name evidence="3" type="ORF">SporoS204_04780</name>
</gene>
<dbReference type="Pfam" id="PF14398">
    <property type="entry name" value="ATPgrasp_YheCD"/>
    <property type="match status" value="1"/>
</dbReference>
<dbReference type="Gene3D" id="3.30.1490.20">
    <property type="entry name" value="ATP-grasp fold, A domain"/>
    <property type="match status" value="1"/>
</dbReference>
<dbReference type="PROSITE" id="PS50975">
    <property type="entry name" value="ATP_GRASP"/>
    <property type="match status" value="1"/>
</dbReference>
<accession>A0ABM6JTU3</accession>
<dbReference type="SUPFAM" id="SSF56059">
    <property type="entry name" value="Glutathione synthetase ATP-binding domain-like"/>
    <property type="match status" value="1"/>
</dbReference>
<evidence type="ECO:0000313" key="3">
    <source>
        <dbReference type="EMBL" id="ARF13533.1"/>
    </source>
</evidence>
<name>A0ABM6JTU3_SPOUR</name>
<dbReference type="RefSeq" id="WP_029054468.1">
    <property type="nucleotide sequence ID" value="NZ_CP015108.1"/>
</dbReference>
<keyword evidence="1" id="KW-0067">ATP-binding</keyword>
<dbReference type="EMBL" id="CP015108">
    <property type="protein sequence ID" value="ARF13533.1"/>
    <property type="molecule type" value="Genomic_DNA"/>
</dbReference>
<organism evidence="3 4">
    <name type="scientific">Sporosarcina ureae</name>
    <dbReference type="NCBI Taxonomy" id="1571"/>
    <lineage>
        <taxon>Bacteria</taxon>
        <taxon>Bacillati</taxon>
        <taxon>Bacillota</taxon>
        <taxon>Bacilli</taxon>
        <taxon>Bacillales</taxon>
        <taxon>Caryophanaceae</taxon>
        <taxon>Sporosarcina</taxon>
    </lineage>
</organism>